<proteinExistence type="predicted"/>
<protein>
    <submittedName>
        <fullName evidence="3">Uncharacterized protein</fullName>
    </submittedName>
</protein>
<dbReference type="Proteomes" id="UP000887577">
    <property type="component" value="Unplaced"/>
</dbReference>
<evidence type="ECO:0000313" key="2">
    <source>
        <dbReference type="Proteomes" id="UP000887577"/>
    </source>
</evidence>
<accession>A0A914YD90</accession>
<keyword evidence="2" id="KW-1185">Reference proteome</keyword>
<keyword evidence="1" id="KW-0732">Signal</keyword>
<name>A0A914YD90_9BILA</name>
<dbReference type="AlphaFoldDB" id="A0A914YD90"/>
<evidence type="ECO:0000256" key="1">
    <source>
        <dbReference type="SAM" id="SignalP"/>
    </source>
</evidence>
<feature type="signal peptide" evidence="1">
    <location>
        <begin position="1"/>
        <end position="20"/>
    </location>
</feature>
<feature type="chain" id="PRO_5038030943" evidence="1">
    <location>
        <begin position="21"/>
        <end position="271"/>
    </location>
</feature>
<sequence length="271" mass="31355">MITCLFVIFIFFRNEHVNVSFDSVYYGYEMKTNIDKILECDVPSLKDLCEKLLQIGLGQLPLSDLNKADTQRIIDSDIQQLLTISTIFAWWKSNFSTFQFETVDLFKKALVPVTSVIQAMFQVHGFPVHAFNVLAKENSVPIIPPSSENGSTAEVKYERHDFPHLDDVSLKLVSNTRYGRELLVEMKEFEPVNEMVGDIDTILKFIFDKNTLALQDHFCFESKTTEAAKRIKCVEKWNSRNKKHVLPAFFKIRFLSNTKVYEEAKEAMKYP</sequence>
<reference evidence="3" key="1">
    <citation type="submission" date="2022-11" db="UniProtKB">
        <authorList>
            <consortium name="WormBaseParasite"/>
        </authorList>
    </citation>
    <scope>IDENTIFICATION</scope>
</reference>
<dbReference type="WBParaSite" id="PSU_v2.g17263.t1">
    <property type="protein sequence ID" value="PSU_v2.g17263.t1"/>
    <property type="gene ID" value="PSU_v2.g17263"/>
</dbReference>
<evidence type="ECO:0000313" key="3">
    <source>
        <dbReference type="WBParaSite" id="PSU_v2.g17263.t1"/>
    </source>
</evidence>
<organism evidence="2 3">
    <name type="scientific">Panagrolaimus superbus</name>
    <dbReference type="NCBI Taxonomy" id="310955"/>
    <lineage>
        <taxon>Eukaryota</taxon>
        <taxon>Metazoa</taxon>
        <taxon>Ecdysozoa</taxon>
        <taxon>Nematoda</taxon>
        <taxon>Chromadorea</taxon>
        <taxon>Rhabditida</taxon>
        <taxon>Tylenchina</taxon>
        <taxon>Panagrolaimomorpha</taxon>
        <taxon>Panagrolaimoidea</taxon>
        <taxon>Panagrolaimidae</taxon>
        <taxon>Panagrolaimus</taxon>
    </lineage>
</organism>